<feature type="transmembrane region" description="Helical" evidence="1">
    <location>
        <begin position="54"/>
        <end position="77"/>
    </location>
</feature>
<feature type="transmembrane region" description="Helical" evidence="1">
    <location>
        <begin position="110"/>
        <end position="130"/>
    </location>
</feature>
<evidence type="ECO:0000313" key="2">
    <source>
        <dbReference type="EMBL" id="SCM75997.1"/>
    </source>
</evidence>
<evidence type="ECO:0000256" key="1">
    <source>
        <dbReference type="SAM" id="Phobius"/>
    </source>
</evidence>
<gene>
    <name evidence="2" type="ORF">KL86PLE_30444</name>
</gene>
<accession>A0A212LEV3</accession>
<name>A0A212LEV3_9HYPH</name>
<reference evidence="2" key="1">
    <citation type="submission" date="2016-08" db="EMBL/GenBank/DDBJ databases">
        <authorList>
            <person name="Seilhamer J.J."/>
        </authorList>
    </citation>
    <scope>NUCLEOTIDE SEQUENCE</scope>
    <source>
        <strain evidence="2">86</strain>
    </source>
</reference>
<keyword evidence="1" id="KW-0472">Membrane</keyword>
<keyword evidence="1" id="KW-0812">Transmembrane</keyword>
<dbReference type="EMBL" id="FMJD01000007">
    <property type="protein sequence ID" value="SCM75997.1"/>
    <property type="molecule type" value="Genomic_DNA"/>
</dbReference>
<proteinExistence type="predicted"/>
<sequence>MATYAQAIIVPHIIGMPPHIIIMGMPPCIMAIMRLQQSMNMSMLASSIGIISHVMPVLVILQVILAIMTGIICGIMPPIIGFIMPPIIGMPIIGIMPFIIGIIWGIMLPIIGICIMGIIGCMFMAVFISLSPVGRG</sequence>
<dbReference type="AlphaFoldDB" id="A0A212LEV3"/>
<feature type="transmembrane region" description="Helical" evidence="1">
    <location>
        <begin position="12"/>
        <end position="33"/>
    </location>
</feature>
<keyword evidence="1" id="KW-1133">Transmembrane helix</keyword>
<feature type="transmembrane region" description="Helical" evidence="1">
    <location>
        <begin position="83"/>
        <end position="103"/>
    </location>
</feature>
<organism evidence="2">
    <name type="scientific">uncultured Pleomorphomonas sp</name>
    <dbReference type="NCBI Taxonomy" id="442121"/>
    <lineage>
        <taxon>Bacteria</taxon>
        <taxon>Pseudomonadati</taxon>
        <taxon>Pseudomonadota</taxon>
        <taxon>Alphaproteobacteria</taxon>
        <taxon>Hyphomicrobiales</taxon>
        <taxon>Pleomorphomonadaceae</taxon>
        <taxon>Pleomorphomonas</taxon>
        <taxon>environmental samples</taxon>
    </lineage>
</organism>
<protein>
    <submittedName>
        <fullName evidence="2">Uncharacterized protein</fullName>
    </submittedName>
</protein>